<dbReference type="Gene3D" id="2.60.120.10">
    <property type="entry name" value="Jelly Rolls"/>
    <property type="match status" value="1"/>
</dbReference>
<dbReference type="EMBL" id="QXML01000001">
    <property type="protein sequence ID" value="RIW18247.1"/>
    <property type="molecule type" value="Genomic_DNA"/>
</dbReference>
<evidence type="ECO:0000313" key="1">
    <source>
        <dbReference type="EMBL" id="RIW18247.1"/>
    </source>
</evidence>
<protein>
    <submittedName>
        <fullName evidence="1">Uncharacterized protein</fullName>
    </submittedName>
</protein>
<sequence length="85" mass="9763">MYIISWSDFIRYDADGNIYATSRNLPATDRNGISLWTKPLAPHSLENVGDKMIHIISTELKKNPNFSVPSYQYVQKNFESILILT</sequence>
<keyword evidence="2" id="KW-1185">Reference proteome</keyword>
<organism evidence="1 2">
    <name type="scientific">Algoriphagus lacus</name>
    <dbReference type="NCBI Taxonomy" id="2056311"/>
    <lineage>
        <taxon>Bacteria</taxon>
        <taxon>Pseudomonadati</taxon>
        <taxon>Bacteroidota</taxon>
        <taxon>Cytophagia</taxon>
        <taxon>Cytophagales</taxon>
        <taxon>Cyclobacteriaceae</taxon>
        <taxon>Algoriphagus</taxon>
    </lineage>
</organism>
<gene>
    <name evidence="1" type="ORF">D0X99_00680</name>
</gene>
<dbReference type="Proteomes" id="UP000283522">
    <property type="component" value="Unassembled WGS sequence"/>
</dbReference>
<evidence type="ECO:0000313" key="2">
    <source>
        <dbReference type="Proteomes" id="UP000283522"/>
    </source>
</evidence>
<dbReference type="AlphaFoldDB" id="A0A418PVN9"/>
<accession>A0A418PVN9</accession>
<dbReference type="OrthoDB" id="676420at2"/>
<proteinExistence type="predicted"/>
<comment type="caution">
    <text evidence="1">The sequence shown here is derived from an EMBL/GenBank/DDBJ whole genome shotgun (WGS) entry which is preliminary data.</text>
</comment>
<reference evidence="1 2" key="1">
    <citation type="submission" date="2018-09" db="EMBL/GenBank/DDBJ databases">
        <authorList>
            <person name="Wang X."/>
            <person name="Du Z."/>
        </authorList>
    </citation>
    <scope>NUCLEOTIDE SEQUENCE [LARGE SCALE GENOMIC DNA]</scope>
    <source>
        <strain evidence="1 2">N3</strain>
    </source>
</reference>
<dbReference type="RefSeq" id="WP_119475726.1">
    <property type="nucleotide sequence ID" value="NZ_QXML01000001.1"/>
</dbReference>
<name>A0A418PVN9_9BACT</name>
<dbReference type="InterPro" id="IPR014710">
    <property type="entry name" value="RmlC-like_jellyroll"/>
</dbReference>